<organism evidence="1 2">
    <name type="scientific">Aspergillus novoparasiticus</name>
    <dbReference type="NCBI Taxonomy" id="986946"/>
    <lineage>
        <taxon>Eukaryota</taxon>
        <taxon>Fungi</taxon>
        <taxon>Dikarya</taxon>
        <taxon>Ascomycota</taxon>
        <taxon>Pezizomycotina</taxon>
        <taxon>Eurotiomycetes</taxon>
        <taxon>Eurotiomycetidae</taxon>
        <taxon>Eurotiales</taxon>
        <taxon>Aspergillaceae</taxon>
        <taxon>Aspergillus</taxon>
        <taxon>Aspergillus subgen. Circumdati</taxon>
    </lineage>
</organism>
<name>A0A5N6E8V1_9EURO</name>
<dbReference type="Proteomes" id="UP000326799">
    <property type="component" value="Unassembled WGS sequence"/>
</dbReference>
<evidence type="ECO:0000313" key="2">
    <source>
        <dbReference type="Proteomes" id="UP000326799"/>
    </source>
</evidence>
<evidence type="ECO:0000313" key="1">
    <source>
        <dbReference type="EMBL" id="KAB8213203.1"/>
    </source>
</evidence>
<protein>
    <submittedName>
        <fullName evidence="1">Uncharacterized protein</fullName>
    </submittedName>
</protein>
<dbReference type="EMBL" id="ML733665">
    <property type="protein sequence ID" value="KAB8213203.1"/>
    <property type="molecule type" value="Genomic_DNA"/>
</dbReference>
<gene>
    <name evidence="1" type="ORF">BDV33DRAFT_210428</name>
</gene>
<reference evidence="1 2" key="1">
    <citation type="submission" date="2019-04" db="EMBL/GenBank/DDBJ databases">
        <title>Fungal friends and foes A comparative genomics study of 23 Aspergillus species from section Flavi.</title>
        <authorList>
            <consortium name="DOE Joint Genome Institute"/>
            <person name="Kjaerbolling I."/>
            <person name="Vesth T.C."/>
            <person name="Frisvad J.C."/>
            <person name="Nybo J.L."/>
            <person name="Theobald S."/>
            <person name="Kildgaard S."/>
            <person name="Petersen T.I."/>
            <person name="Kuo A."/>
            <person name="Sato A."/>
            <person name="Lyhne E.K."/>
            <person name="Kogle M.E."/>
            <person name="Wiebenga A."/>
            <person name="Kun R.S."/>
            <person name="Lubbers R.J."/>
            <person name="Makela M.R."/>
            <person name="Barry K."/>
            <person name="Chovatia M."/>
            <person name="Clum A."/>
            <person name="Daum C."/>
            <person name="Haridas S."/>
            <person name="He G."/>
            <person name="LaButti K."/>
            <person name="Lipzen A."/>
            <person name="Mondo S."/>
            <person name="Pangilinan J."/>
            <person name="Riley R."/>
            <person name="Salamov A."/>
            <person name="Simmons B.A."/>
            <person name="Magnuson J.K."/>
            <person name="Henrissat B."/>
            <person name="Mortensen U.H."/>
            <person name="Larsen T.O."/>
            <person name="De vries R.P."/>
            <person name="Grigoriev I.V."/>
            <person name="Machida M."/>
            <person name="Baker S.E."/>
            <person name="Andersen M.R."/>
        </authorList>
    </citation>
    <scope>NUCLEOTIDE SEQUENCE [LARGE SCALE GENOMIC DNA]</scope>
    <source>
        <strain evidence="1 2">CBS 126849</strain>
    </source>
</reference>
<sequence>MALATESPEDAIGRCLGALSLREETLLEGSNPPQAGNPFEELLNAPRQRNQLEMFLQDYFLPSLQTQRQLHRITPDNPFFQRPREIWEREGWDGEGLSNYITLLCGILNFPAILLLNPSGWDYLPWDQMIENSPTLAWIQEVLARWGLSLRDIIVIDAVPLLTDQKLDAMDDTERERFANEVFNLTVEFLRQFDVRVMISCQCATNSSHRRWGIVNDPFAAQLCSSVSGARRQDVAEVYLHERTIRVIQGFHPMHIERSEDPDARSSLDGVLRGLFDTVFQPCADWQAQRRREREESQVSLNSAADEVKGAMVKFLNTIRVYRVCQRQAIRLGLGSAQRGNIYDLPEWTQFQHDVRSFVSKMLPGPY</sequence>
<accession>A0A5N6E8V1</accession>
<keyword evidence="2" id="KW-1185">Reference proteome</keyword>
<proteinExistence type="predicted"/>
<dbReference type="AlphaFoldDB" id="A0A5N6E8V1"/>